<evidence type="ECO:0000313" key="7">
    <source>
        <dbReference type="Proteomes" id="UP000234775"/>
    </source>
</evidence>
<evidence type="ECO:0000313" key="5">
    <source>
        <dbReference type="EMBL" id="PKY91701.1"/>
    </source>
</evidence>
<evidence type="ECO:0000256" key="3">
    <source>
        <dbReference type="ARBA" id="ARBA00023065"/>
    </source>
</evidence>
<organism evidence="4 6">
    <name type="scientific">Aerococcus christensenii</name>
    <dbReference type="NCBI Taxonomy" id="87541"/>
    <lineage>
        <taxon>Bacteria</taxon>
        <taxon>Bacillati</taxon>
        <taxon>Bacillota</taxon>
        <taxon>Bacilli</taxon>
        <taxon>Lactobacillales</taxon>
        <taxon>Aerococcaceae</taxon>
        <taxon>Aerococcus</taxon>
    </lineage>
</organism>
<name>A0A109RCM9_9LACT</name>
<dbReference type="InterPro" id="IPR008218">
    <property type="entry name" value="ATPase_V1-cplx_f_g_su"/>
</dbReference>
<comment type="caution">
    <text evidence="4">The sequence shown here is derived from an EMBL/GenBank/DDBJ whole genome shotgun (WGS) entry which is preliminary data.</text>
</comment>
<evidence type="ECO:0000256" key="2">
    <source>
        <dbReference type="ARBA" id="ARBA00022448"/>
    </source>
</evidence>
<comment type="similarity">
    <text evidence="1">Belongs to the V-ATPase F subunit family.</text>
</comment>
<proteinExistence type="inferred from homology"/>
<dbReference type="EMBL" id="LSCQ01000013">
    <property type="protein sequence ID" value="KXB38011.1"/>
    <property type="molecule type" value="Genomic_DNA"/>
</dbReference>
<evidence type="ECO:0000313" key="4">
    <source>
        <dbReference type="EMBL" id="KXB38011.1"/>
    </source>
</evidence>
<keyword evidence="2" id="KW-0813">Transport</keyword>
<dbReference type="KEGG" id="acg:AWM71_05660"/>
<dbReference type="STRING" id="87541.AWM71_05660"/>
<keyword evidence="3" id="KW-0406">Ion transport</keyword>
<dbReference type="GO" id="GO:0046961">
    <property type="term" value="F:proton-transporting ATPase activity, rotational mechanism"/>
    <property type="evidence" value="ECO:0007669"/>
    <property type="project" value="InterPro"/>
</dbReference>
<dbReference type="NCBIfam" id="NF002384">
    <property type="entry name" value="PRK01395.1"/>
    <property type="match status" value="1"/>
</dbReference>
<dbReference type="RefSeq" id="WP_060777044.1">
    <property type="nucleotide sequence ID" value="NZ_CP014159.1"/>
</dbReference>
<keyword evidence="7" id="KW-1185">Reference proteome</keyword>
<gene>
    <name evidence="5" type="ORF">CYJ27_03265</name>
    <name evidence="4" type="ORF">HMPREF3187_00172</name>
</gene>
<dbReference type="PATRIC" id="fig|87541.4.peg.172"/>
<sequence length="103" mass="11352">MQSKIGVVGEKQVVQAFQMIGFDAFPAEDAQTARSIIRHLAEEGYGIIYLTETLAKELEETIAFYDTQVTPAIILIPTHNGSLGIGKRRIHQNVEKAVGQNIL</sequence>
<dbReference type="Proteomes" id="UP000070422">
    <property type="component" value="Unassembled WGS sequence"/>
</dbReference>
<dbReference type="InterPro" id="IPR036906">
    <property type="entry name" value="ATPase_V1_fsu_sf"/>
</dbReference>
<dbReference type="OrthoDB" id="5311at2"/>
<dbReference type="AlphaFoldDB" id="A0A109RCM9"/>
<reference evidence="5 7" key="2">
    <citation type="submission" date="2017-12" db="EMBL/GenBank/DDBJ databases">
        <title>Phylogenetic diversity of female urinary microbiome.</title>
        <authorList>
            <person name="Thomas-White K."/>
            <person name="Wolfe A.J."/>
        </authorList>
    </citation>
    <scope>NUCLEOTIDE SEQUENCE [LARGE SCALE GENOMIC DNA]</scope>
    <source>
        <strain evidence="5 7">UMB0844</strain>
    </source>
</reference>
<protein>
    <submittedName>
        <fullName evidence="4">ATP synthase, subunit F</fullName>
    </submittedName>
    <submittedName>
        <fullName evidence="5">V-type ATP synthase subunit F</fullName>
    </submittedName>
</protein>
<dbReference type="SUPFAM" id="SSF159468">
    <property type="entry name" value="AtpF-like"/>
    <property type="match status" value="1"/>
</dbReference>
<evidence type="ECO:0000256" key="1">
    <source>
        <dbReference type="ARBA" id="ARBA00010148"/>
    </source>
</evidence>
<dbReference type="EMBL" id="PKGZ01000002">
    <property type="protein sequence ID" value="PKY91701.1"/>
    <property type="molecule type" value="Genomic_DNA"/>
</dbReference>
<accession>A0A109RCM9</accession>
<dbReference type="Pfam" id="PF01990">
    <property type="entry name" value="ATP-synt_F"/>
    <property type="match status" value="1"/>
</dbReference>
<dbReference type="Gene3D" id="3.40.50.10580">
    <property type="entry name" value="ATPase, V1 complex, subunit F"/>
    <property type="match status" value="1"/>
</dbReference>
<evidence type="ECO:0000313" key="6">
    <source>
        <dbReference type="Proteomes" id="UP000070422"/>
    </source>
</evidence>
<reference evidence="4 6" key="1">
    <citation type="submission" date="2016-01" db="EMBL/GenBank/DDBJ databases">
        <authorList>
            <person name="Oliw E.H."/>
        </authorList>
    </citation>
    <scope>NUCLEOTIDE SEQUENCE [LARGE SCALE GENOMIC DNA]</scope>
    <source>
        <strain evidence="4 6">KA00635</strain>
    </source>
</reference>
<dbReference type="Proteomes" id="UP000234775">
    <property type="component" value="Unassembled WGS sequence"/>
</dbReference>